<dbReference type="Proteomes" id="UP001216907">
    <property type="component" value="Unassembled WGS sequence"/>
</dbReference>
<proteinExistence type="predicted"/>
<dbReference type="SUPFAM" id="SSF53474">
    <property type="entry name" value="alpha/beta-Hydrolases"/>
    <property type="match status" value="1"/>
</dbReference>
<dbReference type="InterPro" id="IPR050300">
    <property type="entry name" value="GDXG_lipolytic_enzyme"/>
</dbReference>
<evidence type="ECO:0000256" key="1">
    <source>
        <dbReference type="ARBA" id="ARBA00022801"/>
    </source>
</evidence>
<evidence type="ECO:0000259" key="3">
    <source>
        <dbReference type="Pfam" id="PF00326"/>
    </source>
</evidence>
<feature type="domain" description="BD-FAE-like" evidence="4">
    <location>
        <begin position="76"/>
        <end position="186"/>
    </location>
</feature>
<dbReference type="GO" id="GO:0016787">
    <property type="term" value="F:hydrolase activity"/>
    <property type="evidence" value="ECO:0007669"/>
    <property type="project" value="UniProtKB-KW"/>
</dbReference>
<evidence type="ECO:0000256" key="2">
    <source>
        <dbReference type="SAM" id="SignalP"/>
    </source>
</evidence>
<feature type="chain" id="PRO_5045054180" evidence="2">
    <location>
        <begin position="29"/>
        <end position="307"/>
    </location>
</feature>
<dbReference type="Gene3D" id="3.40.50.1820">
    <property type="entry name" value="alpha/beta hydrolase"/>
    <property type="match status" value="1"/>
</dbReference>
<evidence type="ECO:0000259" key="4">
    <source>
        <dbReference type="Pfam" id="PF20434"/>
    </source>
</evidence>
<dbReference type="PANTHER" id="PTHR48081">
    <property type="entry name" value="AB HYDROLASE SUPERFAMILY PROTEIN C4A8.06C"/>
    <property type="match status" value="1"/>
</dbReference>
<evidence type="ECO:0000313" key="6">
    <source>
        <dbReference type="Proteomes" id="UP001216907"/>
    </source>
</evidence>
<dbReference type="InterPro" id="IPR029058">
    <property type="entry name" value="AB_hydrolase_fold"/>
</dbReference>
<evidence type="ECO:0000313" key="5">
    <source>
        <dbReference type="EMBL" id="MDG3004647.1"/>
    </source>
</evidence>
<name>A0ABT6FAP3_9BACT</name>
<keyword evidence="6" id="KW-1185">Reference proteome</keyword>
<dbReference type="EMBL" id="JARRAG010000002">
    <property type="protein sequence ID" value="MDG3004647.1"/>
    <property type="molecule type" value="Genomic_DNA"/>
</dbReference>
<keyword evidence="2" id="KW-0732">Signal</keyword>
<dbReference type="Pfam" id="PF20434">
    <property type="entry name" value="BD-FAE"/>
    <property type="match status" value="1"/>
</dbReference>
<organism evidence="5 6">
    <name type="scientific">Paludisphaera mucosa</name>
    <dbReference type="NCBI Taxonomy" id="3030827"/>
    <lineage>
        <taxon>Bacteria</taxon>
        <taxon>Pseudomonadati</taxon>
        <taxon>Planctomycetota</taxon>
        <taxon>Planctomycetia</taxon>
        <taxon>Isosphaerales</taxon>
        <taxon>Isosphaeraceae</taxon>
        <taxon>Paludisphaera</taxon>
    </lineage>
</organism>
<feature type="signal peptide" evidence="2">
    <location>
        <begin position="1"/>
        <end position="28"/>
    </location>
</feature>
<comment type="caution">
    <text evidence="5">The sequence shown here is derived from an EMBL/GenBank/DDBJ whole genome shotgun (WGS) entry which is preliminary data.</text>
</comment>
<keyword evidence="1 5" id="KW-0378">Hydrolase</keyword>
<feature type="domain" description="Peptidase S9 prolyl oligopeptidase catalytic" evidence="3">
    <location>
        <begin position="230"/>
        <end position="278"/>
    </location>
</feature>
<protein>
    <submittedName>
        <fullName evidence="5">Alpha/beta hydrolase</fullName>
    </submittedName>
</protein>
<accession>A0ABT6FAP3</accession>
<gene>
    <name evidence="5" type="ORF">PZE19_12740</name>
</gene>
<dbReference type="PANTHER" id="PTHR48081:SF6">
    <property type="entry name" value="PEPTIDASE S9 PROLYL OLIGOPEPTIDASE CATALYTIC DOMAIN-CONTAINING PROTEIN"/>
    <property type="match status" value="1"/>
</dbReference>
<dbReference type="Pfam" id="PF00326">
    <property type="entry name" value="Peptidase_S9"/>
    <property type="match status" value="1"/>
</dbReference>
<reference evidence="5 6" key="1">
    <citation type="submission" date="2023-03" db="EMBL/GenBank/DDBJ databases">
        <title>Paludisphaera mucosa sp. nov. a novel planctomycete from northern fen.</title>
        <authorList>
            <person name="Ivanova A."/>
        </authorList>
    </citation>
    <scope>NUCLEOTIDE SEQUENCE [LARGE SCALE GENOMIC DNA]</scope>
    <source>
        <strain evidence="5 6">Pla2</strain>
    </source>
</reference>
<dbReference type="InterPro" id="IPR001375">
    <property type="entry name" value="Peptidase_S9_cat"/>
</dbReference>
<sequence length="307" mass="32928">MPHRTTPRIGVLALVGLALAGASPAAPATAEEPAAPLVLDVWPGPPPGEVGKLEPEKYLDEKPVKRLANVSHPTLTVYRPAPDKDTGASVVICPGGGYFILAMDLEGEEVAAWLNSIGVTGIVLKYRVPRREGTPDAEKPIQPLMDVQRAVKLVRSKAAEWRLDPARVGVLGFSAGGHLSAAASTRFEEPVYPQKDDVDKLSARPDFAVLIYPGGMEDKNEVDNPLLRVSARTPPMFLAHAGDDGVSPMNSVAMYSALKQAGVPAELHIYATGGHGFGLRPSDKPCSTWPKRCEEWLRTMKLLTPKP</sequence>
<dbReference type="InterPro" id="IPR049492">
    <property type="entry name" value="BD-FAE-like_dom"/>
</dbReference>
<dbReference type="RefSeq" id="WP_277861002.1">
    <property type="nucleotide sequence ID" value="NZ_JARRAG010000002.1"/>
</dbReference>